<comment type="caution">
    <text evidence="2">The sequence shown here is derived from an EMBL/GenBank/DDBJ whole genome shotgun (WGS) entry which is preliminary data.</text>
</comment>
<dbReference type="EMBL" id="BQNB010017306">
    <property type="protein sequence ID" value="GJT61640.1"/>
    <property type="molecule type" value="Genomic_DNA"/>
</dbReference>
<dbReference type="InterPro" id="IPR026960">
    <property type="entry name" value="RVT-Znf"/>
</dbReference>
<dbReference type="GO" id="GO:0003964">
    <property type="term" value="F:RNA-directed DNA polymerase activity"/>
    <property type="evidence" value="ECO:0007669"/>
    <property type="project" value="UniProtKB-KW"/>
</dbReference>
<reference evidence="2" key="2">
    <citation type="submission" date="2022-01" db="EMBL/GenBank/DDBJ databases">
        <authorList>
            <person name="Yamashiro T."/>
            <person name="Shiraishi A."/>
            <person name="Satake H."/>
            <person name="Nakayama K."/>
        </authorList>
    </citation>
    <scope>NUCLEOTIDE SEQUENCE</scope>
</reference>
<name>A0ABQ5FEB2_9ASTR</name>
<protein>
    <submittedName>
        <fullName evidence="2">RNA-directed DNA polymerase, eukaryota, reverse transcriptase zinc-binding domain protein</fullName>
    </submittedName>
</protein>
<proteinExistence type="predicted"/>
<feature type="domain" description="Reverse transcriptase zinc-binding" evidence="1">
    <location>
        <begin position="284"/>
        <end position="348"/>
    </location>
</feature>
<accession>A0ABQ5FEB2</accession>
<evidence type="ECO:0000313" key="3">
    <source>
        <dbReference type="Proteomes" id="UP001151760"/>
    </source>
</evidence>
<dbReference type="Pfam" id="PF13966">
    <property type="entry name" value="zf-RVT"/>
    <property type="match status" value="1"/>
</dbReference>
<gene>
    <name evidence="2" type="ORF">Tco_1005173</name>
</gene>
<keyword evidence="2" id="KW-0695">RNA-directed DNA polymerase</keyword>
<evidence type="ECO:0000313" key="2">
    <source>
        <dbReference type="EMBL" id="GJT61640.1"/>
    </source>
</evidence>
<organism evidence="2 3">
    <name type="scientific">Tanacetum coccineum</name>
    <dbReference type="NCBI Taxonomy" id="301880"/>
    <lineage>
        <taxon>Eukaryota</taxon>
        <taxon>Viridiplantae</taxon>
        <taxon>Streptophyta</taxon>
        <taxon>Embryophyta</taxon>
        <taxon>Tracheophyta</taxon>
        <taxon>Spermatophyta</taxon>
        <taxon>Magnoliopsida</taxon>
        <taxon>eudicotyledons</taxon>
        <taxon>Gunneridae</taxon>
        <taxon>Pentapetalae</taxon>
        <taxon>asterids</taxon>
        <taxon>campanulids</taxon>
        <taxon>Asterales</taxon>
        <taxon>Asteraceae</taxon>
        <taxon>Asteroideae</taxon>
        <taxon>Anthemideae</taxon>
        <taxon>Anthemidinae</taxon>
        <taxon>Tanacetum</taxon>
    </lineage>
</organism>
<dbReference type="Proteomes" id="UP001151760">
    <property type="component" value="Unassembled WGS sequence"/>
</dbReference>
<dbReference type="PANTHER" id="PTHR33116:SF79">
    <property type="entry name" value="REVERSE TRANSCRIPTASE DOMAIN, ZINC FINGER, CCHC-TYPE-RELATED"/>
    <property type="match status" value="1"/>
</dbReference>
<keyword evidence="2" id="KW-0808">Transferase</keyword>
<dbReference type="PANTHER" id="PTHR33116">
    <property type="entry name" value="REVERSE TRANSCRIPTASE ZINC-BINDING DOMAIN-CONTAINING PROTEIN-RELATED-RELATED"/>
    <property type="match status" value="1"/>
</dbReference>
<keyword evidence="2" id="KW-0548">Nucleotidyltransferase</keyword>
<evidence type="ECO:0000259" key="1">
    <source>
        <dbReference type="Pfam" id="PF13966"/>
    </source>
</evidence>
<reference evidence="2" key="1">
    <citation type="journal article" date="2022" name="Int. J. Mol. Sci.">
        <title>Draft Genome of Tanacetum Coccineum: Genomic Comparison of Closely Related Tanacetum-Family Plants.</title>
        <authorList>
            <person name="Yamashiro T."/>
            <person name="Shiraishi A."/>
            <person name="Nakayama K."/>
            <person name="Satake H."/>
        </authorList>
    </citation>
    <scope>NUCLEOTIDE SEQUENCE</scope>
</reference>
<sequence length="374" mass="42290">MEGLHLALKDALHSNLFQGAKVGDYGFCISHFFYADDVVIASDWNHRDMENIIRVLQVSDMARVTGCAAGSMPFTYLGLPIGSNMSRIANWKKLVDMFRSKLSLWKANLLSIGGRLTLIKAVLGSIAIHGSEGGYDEKGCNTRGLWSKIVDPSNYLHSNGIIPMSTLKFKVGCGSNVRFWKDTWLGDGPLNRRYNRLFRLDRNEDCCIIDRISNGEWSWDWNRHDLGGRNADSLNLLLAEIGNANVGTGEDSWHWNLSDVGMFTVGVTRKHIDNFVLPSMSPSTRWNKSLPRKVNIFVWRLLLDRLPHRVNLSSRGLEIPSIVCPVCNAAVETSDHIFYACDTASNVWRQIRAWCDVGLPCFYFNMDWIGWLDN</sequence>
<keyword evidence="3" id="KW-1185">Reference proteome</keyword>